<name>A0A917X031_9ACTN</name>
<evidence type="ECO:0000313" key="1">
    <source>
        <dbReference type="EMBL" id="GGM52298.1"/>
    </source>
</evidence>
<gene>
    <name evidence="1" type="ORF">GCM10007977_062360</name>
</gene>
<proteinExistence type="predicted"/>
<dbReference type="RefSeq" id="WP_190253550.1">
    <property type="nucleotide sequence ID" value="NZ_BMPI01000035.1"/>
</dbReference>
<sequence>MTAVLETVAGADLHEGDRIVLAVTGEHTIARMDRYRRTVGDGMRHAHCTDGTCCTVLDHHNYRRVAG</sequence>
<keyword evidence="2" id="KW-1185">Reference proteome</keyword>
<dbReference type="AlphaFoldDB" id="A0A917X031"/>
<dbReference type="EMBL" id="BMPI01000035">
    <property type="protein sequence ID" value="GGM52298.1"/>
    <property type="molecule type" value="Genomic_DNA"/>
</dbReference>
<evidence type="ECO:0000313" key="2">
    <source>
        <dbReference type="Proteomes" id="UP000642070"/>
    </source>
</evidence>
<organism evidence="1 2">
    <name type="scientific">Dactylosporangium sucinum</name>
    <dbReference type="NCBI Taxonomy" id="1424081"/>
    <lineage>
        <taxon>Bacteria</taxon>
        <taxon>Bacillati</taxon>
        <taxon>Actinomycetota</taxon>
        <taxon>Actinomycetes</taxon>
        <taxon>Micromonosporales</taxon>
        <taxon>Micromonosporaceae</taxon>
        <taxon>Dactylosporangium</taxon>
    </lineage>
</organism>
<reference evidence="1" key="1">
    <citation type="journal article" date="2014" name="Int. J. Syst. Evol. Microbiol.">
        <title>Complete genome sequence of Corynebacterium casei LMG S-19264T (=DSM 44701T), isolated from a smear-ripened cheese.</title>
        <authorList>
            <consortium name="US DOE Joint Genome Institute (JGI-PGF)"/>
            <person name="Walter F."/>
            <person name="Albersmeier A."/>
            <person name="Kalinowski J."/>
            <person name="Ruckert C."/>
        </authorList>
    </citation>
    <scope>NUCLEOTIDE SEQUENCE</scope>
    <source>
        <strain evidence="1">JCM 19831</strain>
    </source>
</reference>
<comment type="caution">
    <text evidence="1">The sequence shown here is derived from an EMBL/GenBank/DDBJ whole genome shotgun (WGS) entry which is preliminary data.</text>
</comment>
<reference evidence="1" key="2">
    <citation type="submission" date="2020-09" db="EMBL/GenBank/DDBJ databases">
        <authorList>
            <person name="Sun Q."/>
            <person name="Ohkuma M."/>
        </authorList>
    </citation>
    <scope>NUCLEOTIDE SEQUENCE</scope>
    <source>
        <strain evidence="1">JCM 19831</strain>
    </source>
</reference>
<accession>A0A917X031</accession>
<dbReference type="Proteomes" id="UP000642070">
    <property type="component" value="Unassembled WGS sequence"/>
</dbReference>
<protein>
    <submittedName>
        <fullName evidence="1">Uncharacterized protein</fullName>
    </submittedName>
</protein>